<evidence type="ECO:0000313" key="10">
    <source>
        <dbReference type="EMBL" id="QRF66567.1"/>
    </source>
</evidence>
<dbReference type="InterPro" id="IPR035906">
    <property type="entry name" value="MetI-like_sf"/>
</dbReference>
<feature type="transmembrane region" description="Helical" evidence="8">
    <location>
        <begin position="83"/>
        <end position="101"/>
    </location>
</feature>
<evidence type="ECO:0000259" key="9">
    <source>
        <dbReference type="PROSITE" id="PS50928"/>
    </source>
</evidence>
<keyword evidence="3 8" id="KW-0813">Transport</keyword>
<feature type="transmembrane region" description="Helical" evidence="8">
    <location>
        <begin position="20"/>
        <end position="41"/>
    </location>
</feature>
<keyword evidence="6 8" id="KW-1133">Transmembrane helix</keyword>
<evidence type="ECO:0000256" key="2">
    <source>
        <dbReference type="ARBA" id="ARBA00010072"/>
    </source>
</evidence>
<evidence type="ECO:0000256" key="4">
    <source>
        <dbReference type="ARBA" id="ARBA00022475"/>
    </source>
</evidence>
<gene>
    <name evidence="10" type="ORF">GQA70_09765</name>
</gene>
<feature type="transmembrane region" description="Helical" evidence="8">
    <location>
        <begin position="139"/>
        <end position="166"/>
    </location>
</feature>
<feature type="domain" description="ABC transmembrane type-1" evidence="9">
    <location>
        <begin position="9"/>
        <end position="205"/>
    </location>
</feature>
<proteinExistence type="inferred from homology"/>
<dbReference type="Gene3D" id="1.10.3720.10">
    <property type="entry name" value="MetI-like"/>
    <property type="match status" value="1"/>
</dbReference>
<feature type="transmembrane region" description="Helical" evidence="8">
    <location>
        <begin position="186"/>
        <end position="205"/>
    </location>
</feature>
<keyword evidence="7 8" id="KW-0472">Membrane</keyword>
<dbReference type="InterPro" id="IPR010065">
    <property type="entry name" value="AA_ABC_transptr_permease_3TM"/>
</dbReference>
<protein>
    <submittedName>
        <fullName evidence="10">ABC transporter permease subunit</fullName>
    </submittedName>
</protein>
<dbReference type="PROSITE" id="PS50928">
    <property type="entry name" value="ABC_TM1"/>
    <property type="match status" value="1"/>
</dbReference>
<dbReference type="InterPro" id="IPR000515">
    <property type="entry name" value="MetI-like"/>
</dbReference>
<dbReference type="CDD" id="cd06261">
    <property type="entry name" value="TM_PBP2"/>
    <property type="match status" value="1"/>
</dbReference>
<dbReference type="Proteomes" id="UP000596387">
    <property type="component" value="Chromosome"/>
</dbReference>
<dbReference type="PANTHER" id="PTHR30614:SF34">
    <property type="entry name" value="BLR6398 PROTEIN"/>
    <property type="match status" value="1"/>
</dbReference>
<name>A0ABX7FB19_9RHOB</name>
<dbReference type="NCBIfam" id="TIGR01726">
    <property type="entry name" value="HEQRo_perm_3TM"/>
    <property type="match status" value="1"/>
</dbReference>
<comment type="similarity">
    <text evidence="2">Belongs to the binding-protein-dependent transport system permease family. HisMQ subfamily.</text>
</comment>
<evidence type="ECO:0000256" key="7">
    <source>
        <dbReference type="ARBA" id="ARBA00023136"/>
    </source>
</evidence>
<reference evidence="10 11" key="1">
    <citation type="submission" date="2019-12" db="EMBL/GenBank/DDBJ databases">
        <title>Complete Genome Sequence of a Quorum-Sensing Bacterium,Rhodobacteraceae bacterium C31, Isolated from a marine microalgae symbiotic bacteria.</title>
        <authorList>
            <person name="Zhang Y."/>
        </authorList>
    </citation>
    <scope>NUCLEOTIDE SEQUENCE [LARGE SCALE GENOMIC DNA]</scope>
    <source>
        <strain evidence="10 11">C31</strain>
    </source>
</reference>
<dbReference type="SUPFAM" id="SSF161098">
    <property type="entry name" value="MetI-like"/>
    <property type="match status" value="1"/>
</dbReference>
<keyword evidence="4" id="KW-1003">Cell membrane</keyword>
<dbReference type="InterPro" id="IPR043429">
    <property type="entry name" value="ArtM/GltK/GlnP/TcyL/YhdX-like"/>
</dbReference>
<evidence type="ECO:0000256" key="8">
    <source>
        <dbReference type="RuleBase" id="RU363032"/>
    </source>
</evidence>
<evidence type="ECO:0000256" key="3">
    <source>
        <dbReference type="ARBA" id="ARBA00022448"/>
    </source>
</evidence>
<feature type="transmembrane region" description="Helical" evidence="8">
    <location>
        <begin position="53"/>
        <end position="77"/>
    </location>
</feature>
<evidence type="ECO:0000256" key="6">
    <source>
        <dbReference type="ARBA" id="ARBA00022989"/>
    </source>
</evidence>
<sequence>MISFTDPQIIAALLMATRYTLVLFVVGAIGGGLLALILLMMGMSSNRLMNRVLGLYVTFFQGTPLLMQLYLLFFGIAHLGVRLPAWAAAAIALIAWSAAFLSEIWRGCVASVPRGQWEASSSLAMGYVEQMRYVVIPQAFSLAVSPTVGFLVDIMKATAVTAIIGYVELFQAGNAIANTTFQPFKVYGFVAIIYFVLCWPVSIAARRIEERYNVSH</sequence>
<evidence type="ECO:0000256" key="1">
    <source>
        <dbReference type="ARBA" id="ARBA00004429"/>
    </source>
</evidence>
<comment type="subcellular location">
    <subcellularLocation>
        <location evidence="1">Cell inner membrane</location>
        <topology evidence="1">Multi-pass membrane protein</topology>
    </subcellularLocation>
    <subcellularLocation>
        <location evidence="8">Cell membrane</location>
        <topology evidence="8">Multi-pass membrane protein</topology>
    </subcellularLocation>
</comment>
<keyword evidence="11" id="KW-1185">Reference proteome</keyword>
<evidence type="ECO:0000256" key="5">
    <source>
        <dbReference type="ARBA" id="ARBA00022692"/>
    </source>
</evidence>
<dbReference type="Pfam" id="PF00528">
    <property type="entry name" value="BPD_transp_1"/>
    <property type="match status" value="1"/>
</dbReference>
<evidence type="ECO:0000313" key="11">
    <source>
        <dbReference type="Proteomes" id="UP000596387"/>
    </source>
</evidence>
<keyword evidence="5 8" id="KW-0812">Transmembrane</keyword>
<dbReference type="EMBL" id="CP047166">
    <property type="protein sequence ID" value="QRF66567.1"/>
    <property type="molecule type" value="Genomic_DNA"/>
</dbReference>
<dbReference type="RefSeq" id="WP_023850465.1">
    <property type="nucleotide sequence ID" value="NZ_CP047166.1"/>
</dbReference>
<accession>A0ABX7FB19</accession>
<dbReference type="PANTHER" id="PTHR30614">
    <property type="entry name" value="MEMBRANE COMPONENT OF AMINO ACID ABC TRANSPORTER"/>
    <property type="match status" value="1"/>
</dbReference>
<organism evidence="10 11">
    <name type="scientific">Ponticoccus alexandrii</name>
    <dbReference type="NCBI Taxonomy" id="1943633"/>
    <lineage>
        <taxon>Bacteria</taxon>
        <taxon>Pseudomonadati</taxon>
        <taxon>Pseudomonadota</taxon>
        <taxon>Alphaproteobacteria</taxon>
        <taxon>Rhodobacterales</taxon>
        <taxon>Roseobacteraceae</taxon>
        <taxon>Ponticoccus</taxon>
    </lineage>
</organism>